<dbReference type="AlphaFoldDB" id="J3VHT1"/>
<dbReference type="KEGG" id="mgw:HFMG01WIA_4572"/>
<organism evidence="1 2">
    <name type="scientific">Mycoplasmoides gallisepticum WI01_2001.043-13-2P</name>
    <dbReference type="NCBI Taxonomy" id="1159201"/>
    <lineage>
        <taxon>Bacteria</taxon>
        <taxon>Bacillati</taxon>
        <taxon>Mycoplasmatota</taxon>
        <taxon>Mycoplasmoidales</taxon>
        <taxon>Mycoplasmoidaceae</taxon>
        <taxon>Mycoplasmoides</taxon>
    </lineage>
</organism>
<sequence length="155" mass="16855">MYTDYAKIQVKLTSAYTTAQTVLDNSGSTLQNIKDAQRDLENAISDAKSSKQTFDTTNADLVTAYQELKTALGREADTLAKFSQSGIQYILARARLNSLYKSGKEIVSKTLEPVKGEIPTTQSITRITTELKAFSAASVAKDVIGVIKKLLPSKS</sequence>
<reference evidence="1 2" key="1">
    <citation type="journal article" date="2012" name="Microbiology">
        <title>Extensive variation in surface lipoprotein gene content and genomic changes associated with virulence during evolution of a novel North American house finch epizootic strain of Mycoplasma gallisepticum.</title>
        <authorList>
            <person name="Tulman E.R."/>
            <person name="Liao X."/>
            <person name="Szczepanek S.M."/>
            <person name="Ley D.H."/>
            <person name="Kutish G.F."/>
            <person name="Geary S.J."/>
        </authorList>
    </citation>
    <scope>NUCLEOTIDE SEQUENCE [LARGE SCALE GENOMIC DNA]</scope>
    <source>
        <strain evidence="2">House finch-associated</strain>
    </source>
</reference>
<name>J3VHT1_MYCGL</name>
<evidence type="ECO:0000313" key="1">
    <source>
        <dbReference type="EMBL" id="AFP79428.1"/>
    </source>
</evidence>
<accession>J3VHT1</accession>
<dbReference type="EMBL" id="CP003510">
    <property type="protein sequence ID" value="AFP79428.1"/>
    <property type="molecule type" value="Genomic_DNA"/>
</dbReference>
<gene>
    <name evidence="1" type="ORF">HFMG01WIA_4572</name>
</gene>
<protein>
    <submittedName>
        <fullName evidence="1">Variably expressed lipoprotein and hemagglutinin (VlhA) family protein domain protein</fullName>
    </submittedName>
</protein>
<dbReference type="PATRIC" id="fig|1159201.4.peg.1239"/>
<dbReference type="HOGENOM" id="CLU_1693528_0_0_14"/>
<keyword evidence="1" id="KW-0449">Lipoprotein</keyword>
<dbReference type="Pfam" id="PF07554">
    <property type="entry name" value="FIVAR"/>
    <property type="match status" value="2"/>
</dbReference>
<evidence type="ECO:0000313" key="2">
    <source>
        <dbReference type="Proteomes" id="UP000003940"/>
    </source>
</evidence>
<dbReference type="Proteomes" id="UP000003940">
    <property type="component" value="Chromosome"/>
</dbReference>
<proteinExistence type="predicted"/>